<organism evidence="2 3">
    <name type="scientific">Leptospira kmetyi</name>
    <dbReference type="NCBI Taxonomy" id="408139"/>
    <lineage>
        <taxon>Bacteria</taxon>
        <taxon>Pseudomonadati</taxon>
        <taxon>Spirochaetota</taxon>
        <taxon>Spirochaetia</taxon>
        <taxon>Leptospirales</taxon>
        <taxon>Leptospiraceae</taxon>
        <taxon>Leptospira</taxon>
    </lineage>
</organism>
<proteinExistence type="predicted"/>
<dbReference type="KEGG" id="lkm:EFP84_03710"/>
<accession>A0AAD0ULU9</accession>
<gene>
    <name evidence="2" type="ORF">EFP84_03710</name>
</gene>
<feature type="region of interest" description="Disordered" evidence="1">
    <location>
        <begin position="328"/>
        <end position="353"/>
    </location>
</feature>
<dbReference type="RefSeq" id="WP_123179172.1">
    <property type="nucleotide sequence ID" value="NZ_CP033614.1"/>
</dbReference>
<protein>
    <submittedName>
        <fullName evidence="2">Uncharacterized protein</fullName>
    </submittedName>
</protein>
<reference evidence="2 3" key="1">
    <citation type="submission" date="2018-11" db="EMBL/GenBank/DDBJ databases">
        <title>Complete genome sequence of Leptospira kmetyi isolate LS 001/16 from soil sample associated with a leptospirosis patient in Kelantan.</title>
        <authorList>
            <person name="Muhammad Yusoff F."/>
            <person name="Muhammad Yusoff S."/>
            <person name="Ahmad M.N."/>
            <person name="Yusof N.Y."/>
            <person name="Aziah I."/>
        </authorList>
    </citation>
    <scope>NUCLEOTIDE SEQUENCE [LARGE SCALE GENOMIC DNA]</scope>
    <source>
        <strain evidence="2 3">LS 001/16</strain>
    </source>
</reference>
<dbReference type="NCBIfam" id="NF047558">
    <property type="entry name" value="TPR_END_plus"/>
    <property type="match status" value="1"/>
</dbReference>
<name>A0AAD0ULU9_9LEPT</name>
<evidence type="ECO:0000256" key="1">
    <source>
        <dbReference type="SAM" id="MobiDB-lite"/>
    </source>
</evidence>
<dbReference type="AlphaFoldDB" id="A0AAD0ULU9"/>
<sequence length="574" mass="66601">MSPFTAEELKSRFQLPEDAIKGLLTETFFDSKIAGRLRLGGESLCPIQLTFLNETKDREKLRKEPKQKHRGRYVCEALSLVDCDYNDEGIFDGQIFVWIPSLRSFASWDAEHEQSFLFPGIGWAEISKDPVRYLCSQWQPIEEGKNIWDLFELWNEFPYVIYANEFFGERLPHIKKNFESARYGEVVRLSAETLRDAERPLLDSYSVICGKIECLSYKSVSGFLLNEVESFLVDFEALISIAKQGDTQEQVSANHPNWYLEHARQIFSVVSSSSKEGNFELLKVLISGLIRRNNEESFHWIESFCTSYPSRLNDLLKILHSSLELENKGNEEGEGDNKGNGDTRANRYKAGEEDHNFNSQVRSKIVSIEERLEALVDFQHTIECMKTAIASDDFHRFHLEFQKIHKAGYALDTYKSNILAVMNDALLALLKKREIESGRALIHVYSERLDLLKPSWGYLDRKAYEELFANALCLIHSDDEINREFLKLLEKKFLPIVRENGAVRILAERLARNLACIYTTMHNFESAYFFLKLAMERGAKKEDILNETDFDPLRREERFVALFQKYYRESPNRG</sequence>
<dbReference type="EMBL" id="CP033614">
    <property type="protein sequence ID" value="AYV54708.1"/>
    <property type="molecule type" value="Genomic_DNA"/>
</dbReference>
<dbReference type="Proteomes" id="UP000276407">
    <property type="component" value="Chromosome 1"/>
</dbReference>
<evidence type="ECO:0000313" key="3">
    <source>
        <dbReference type="Proteomes" id="UP000276407"/>
    </source>
</evidence>
<evidence type="ECO:0000313" key="2">
    <source>
        <dbReference type="EMBL" id="AYV54708.1"/>
    </source>
</evidence>